<feature type="region of interest" description="Disordered" evidence="1">
    <location>
        <begin position="165"/>
        <end position="187"/>
    </location>
</feature>
<protein>
    <submittedName>
        <fullName evidence="2">Uncharacterized protein</fullName>
    </submittedName>
</protein>
<dbReference type="EMBL" id="KN822148">
    <property type="protein sequence ID" value="KIM54717.1"/>
    <property type="molecule type" value="Genomic_DNA"/>
</dbReference>
<dbReference type="AlphaFoldDB" id="A0A0C2ZQ49"/>
<dbReference type="InParanoid" id="A0A0C2ZQ49"/>
<evidence type="ECO:0000256" key="1">
    <source>
        <dbReference type="SAM" id="MobiDB-lite"/>
    </source>
</evidence>
<evidence type="ECO:0000313" key="2">
    <source>
        <dbReference type="EMBL" id="KIM54717.1"/>
    </source>
</evidence>
<dbReference type="OrthoDB" id="2666050at2759"/>
<organism evidence="2 3">
    <name type="scientific">Scleroderma citrinum Foug A</name>
    <dbReference type="NCBI Taxonomy" id="1036808"/>
    <lineage>
        <taxon>Eukaryota</taxon>
        <taxon>Fungi</taxon>
        <taxon>Dikarya</taxon>
        <taxon>Basidiomycota</taxon>
        <taxon>Agaricomycotina</taxon>
        <taxon>Agaricomycetes</taxon>
        <taxon>Agaricomycetidae</taxon>
        <taxon>Boletales</taxon>
        <taxon>Sclerodermatineae</taxon>
        <taxon>Sclerodermataceae</taxon>
        <taxon>Scleroderma</taxon>
    </lineage>
</organism>
<keyword evidence="3" id="KW-1185">Reference proteome</keyword>
<proteinExistence type="predicted"/>
<gene>
    <name evidence="2" type="ORF">SCLCIDRAFT_30864</name>
</gene>
<reference evidence="2 3" key="1">
    <citation type="submission" date="2014-04" db="EMBL/GenBank/DDBJ databases">
        <authorList>
            <consortium name="DOE Joint Genome Institute"/>
            <person name="Kuo A."/>
            <person name="Kohler A."/>
            <person name="Nagy L.G."/>
            <person name="Floudas D."/>
            <person name="Copeland A."/>
            <person name="Barry K.W."/>
            <person name="Cichocki N."/>
            <person name="Veneault-Fourrey C."/>
            <person name="LaButti K."/>
            <person name="Lindquist E.A."/>
            <person name="Lipzen A."/>
            <person name="Lundell T."/>
            <person name="Morin E."/>
            <person name="Murat C."/>
            <person name="Sun H."/>
            <person name="Tunlid A."/>
            <person name="Henrissat B."/>
            <person name="Grigoriev I.V."/>
            <person name="Hibbett D.S."/>
            <person name="Martin F."/>
            <person name="Nordberg H.P."/>
            <person name="Cantor M.N."/>
            <person name="Hua S.X."/>
        </authorList>
    </citation>
    <scope>NUCLEOTIDE SEQUENCE [LARGE SCALE GENOMIC DNA]</scope>
    <source>
        <strain evidence="2 3">Foug A</strain>
    </source>
</reference>
<evidence type="ECO:0000313" key="3">
    <source>
        <dbReference type="Proteomes" id="UP000053989"/>
    </source>
</evidence>
<name>A0A0C2ZQ49_9AGAM</name>
<dbReference type="HOGENOM" id="CLU_079696_0_0_1"/>
<dbReference type="Proteomes" id="UP000053989">
    <property type="component" value="Unassembled WGS sequence"/>
</dbReference>
<accession>A0A0C2ZQ49</accession>
<reference evidence="3" key="2">
    <citation type="submission" date="2015-01" db="EMBL/GenBank/DDBJ databases">
        <title>Evolutionary Origins and Diversification of the Mycorrhizal Mutualists.</title>
        <authorList>
            <consortium name="DOE Joint Genome Institute"/>
            <consortium name="Mycorrhizal Genomics Consortium"/>
            <person name="Kohler A."/>
            <person name="Kuo A."/>
            <person name="Nagy L.G."/>
            <person name="Floudas D."/>
            <person name="Copeland A."/>
            <person name="Barry K.W."/>
            <person name="Cichocki N."/>
            <person name="Veneault-Fourrey C."/>
            <person name="LaButti K."/>
            <person name="Lindquist E.A."/>
            <person name="Lipzen A."/>
            <person name="Lundell T."/>
            <person name="Morin E."/>
            <person name="Murat C."/>
            <person name="Riley R."/>
            <person name="Ohm R."/>
            <person name="Sun H."/>
            <person name="Tunlid A."/>
            <person name="Henrissat B."/>
            <person name="Grigoriev I.V."/>
            <person name="Hibbett D.S."/>
            <person name="Martin F."/>
        </authorList>
    </citation>
    <scope>NUCLEOTIDE SEQUENCE [LARGE SCALE GENOMIC DNA]</scope>
    <source>
        <strain evidence="3">Foug A</strain>
    </source>
</reference>
<sequence>MAPTEYCWAVIGGVNGGAVYDVNECPFIACGRKTPPLPLAIQCTSENEARQVVRTLQTIVNSLPHGVDHTQLLAAFDVPAVRTLLEDEAGFHAVVIGSPPGIHRTAESASRAEGTFKYPIRRHTPSFWIALAFLVVKGIPQNMPPLETIANNAVDTLCGQLRDSLRISSPSPQTAPAPRPSHSASKSHASLSRFLSRVLSARPSTASPSAGPETLTSQLGLAPVVYGHVRNLRGIISSHHYPMSTTNEQNMGRQLGTLASHYLASHGYGAEDINAIVGEYRCVGANEQLVTFLARRGMAVNEARFLLVLIDLRDT</sequence>